<reference evidence="5" key="1">
    <citation type="submission" date="2016-04" db="EMBL/GenBank/DDBJ databases">
        <authorList>
            <person name="Chen S.-C."/>
            <person name="Lai M.-C."/>
        </authorList>
    </citation>
    <scope>NUCLEOTIDE SEQUENCE [LARGE SCALE GENOMIC DNA]</scope>
    <source>
        <strain evidence="5">AB14</strain>
    </source>
</reference>
<evidence type="ECO:0000313" key="5">
    <source>
        <dbReference type="Proteomes" id="UP000189370"/>
    </source>
</evidence>
<dbReference type="AlphaFoldDB" id="A0A1S8AXU7"/>
<evidence type="ECO:0000313" key="4">
    <source>
        <dbReference type="EMBL" id="OLZ41545.1"/>
    </source>
</evidence>
<dbReference type="PROSITE" id="PS00028">
    <property type="entry name" value="ZINC_FINGER_C2H2_1"/>
    <property type="match status" value="1"/>
</dbReference>
<keyword evidence="2" id="KW-0472">Membrane</keyword>
<evidence type="ECO:0000259" key="3">
    <source>
        <dbReference type="PROSITE" id="PS00028"/>
    </source>
</evidence>
<keyword evidence="2" id="KW-0812">Transmembrane</keyword>
<keyword evidence="2" id="KW-1133">Transmembrane helix</keyword>
<dbReference type="EMBL" id="LWLN01000001">
    <property type="protein sequence ID" value="OLZ41545.1"/>
    <property type="molecule type" value="Genomic_DNA"/>
</dbReference>
<protein>
    <recommendedName>
        <fullName evidence="3">C2H2-type domain-containing protein</fullName>
    </recommendedName>
</protein>
<feature type="compositionally biased region" description="Polar residues" evidence="1">
    <location>
        <begin position="8"/>
        <end position="20"/>
    </location>
</feature>
<dbReference type="RefSeq" id="WP_076146347.1">
    <property type="nucleotide sequence ID" value="NZ_LWLN01000001.1"/>
</dbReference>
<comment type="caution">
    <text evidence="4">The sequence shown here is derived from an EMBL/GenBank/DDBJ whole genome shotgun (WGS) entry which is preliminary data.</text>
</comment>
<dbReference type="OrthoDB" id="293088at2157"/>
<evidence type="ECO:0000256" key="2">
    <source>
        <dbReference type="SAM" id="Phobius"/>
    </source>
</evidence>
<dbReference type="Pfam" id="PF24166">
    <property type="entry name" value="DUF7410"/>
    <property type="match status" value="1"/>
</dbReference>
<dbReference type="InterPro" id="IPR055833">
    <property type="entry name" value="DUF7410"/>
</dbReference>
<name>A0A1S8AXU7_9EURY</name>
<feature type="transmembrane region" description="Helical" evidence="2">
    <location>
        <begin position="90"/>
        <end position="112"/>
    </location>
</feature>
<organism evidence="4 5">
    <name type="scientific">Natrinema saccharevitans</name>
    <dbReference type="NCBI Taxonomy" id="301967"/>
    <lineage>
        <taxon>Archaea</taxon>
        <taxon>Methanobacteriati</taxon>
        <taxon>Methanobacteriota</taxon>
        <taxon>Stenosarchaea group</taxon>
        <taxon>Halobacteria</taxon>
        <taxon>Halobacteriales</taxon>
        <taxon>Natrialbaceae</taxon>
        <taxon>Natrinema</taxon>
    </lineage>
</organism>
<proteinExistence type="predicted"/>
<accession>A0A1S8AXU7</accession>
<feature type="region of interest" description="Disordered" evidence="1">
    <location>
        <begin position="1"/>
        <end position="38"/>
    </location>
</feature>
<dbReference type="InterPro" id="IPR013087">
    <property type="entry name" value="Znf_C2H2_type"/>
</dbReference>
<feature type="domain" description="C2H2-type" evidence="3">
    <location>
        <begin position="43"/>
        <end position="64"/>
    </location>
</feature>
<keyword evidence="5" id="KW-1185">Reference proteome</keyword>
<gene>
    <name evidence="4" type="ORF">A6E15_11375</name>
</gene>
<dbReference type="Proteomes" id="UP000189370">
    <property type="component" value="Unassembled WGS sequence"/>
</dbReference>
<evidence type="ECO:0000256" key="1">
    <source>
        <dbReference type="SAM" id="MobiDB-lite"/>
    </source>
</evidence>
<sequence length="113" mass="12392">MSGDSSDRTPTGESATSGATAVTEPAVDAPEDVASDGDLPARCPYCGRPFQRVRYERLHRGRAHSERLSDRERAVLERARREEGNAMRRVRLYAVGAVVVIYFGLLIVAAFVV</sequence>